<dbReference type="InterPro" id="IPR001757">
    <property type="entry name" value="P_typ_ATPase"/>
</dbReference>
<dbReference type="Gene3D" id="3.40.50.1000">
    <property type="entry name" value="HAD superfamily/HAD-like"/>
    <property type="match status" value="1"/>
</dbReference>
<dbReference type="InterPro" id="IPR023214">
    <property type="entry name" value="HAD_sf"/>
</dbReference>
<evidence type="ECO:0000256" key="7">
    <source>
        <dbReference type="ARBA" id="ARBA00022519"/>
    </source>
</evidence>
<feature type="transmembrane region" description="Helical" evidence="20">
    <location>
        <begin position="740"/>
        <end position="761"/>
    </location>
</feature>
<proteinExistence type="inferred from homology"/>
<dbReference type="Proteomes" id="UP001500575">
    <property type="component" value="Unassembled WGS sequence"/>
</dbReference>
<dbReference type="NCBIfam" id="TIGR01524">
    <property type="entry name" value="ATPase-IIIB_Mg"/>
    <property type="match status" value="1"/>
</dbReference>
<evidence type="ECO:0000256" key="18">
    <source>
        <dbReference type="ARBA" id="ARBA00049360"/>
    </source>
</evidence>
<evidence type="ECO:0000256" key="19">
    <source>
        <dbReference type="SAM" id="MobiDB-lite"/>
    </source>
</evidence>
<dbReference type="RefSeq" id="WP_344303133.1">
    <property type="nucleotide sequence ID" value="NZ_BAAAQQ010000007.1"/>
</dbReference>
<dbReference type="Gene3D" id="2.70.150.10">
    <property type="entry name" value="Calcium-transporting ATPase, cytoplasmic transduction domain A"/>
    <property type="match status" value="1"/>
</dbReference>
<feature type="transmembrane region" description="Helical" evidence="20">
    <location>
        <begin position="261"/>
        <end position="282"/>
    </location>
</feature>
<keyword evidence="11" id="KW-0067">ATP-binding</keyword>
<comment type="caution">
    <text evidence="22">The sequence shown here is derived from an EMBL/GenBank/DDBJ whole genome shotgun (WGS) entry which is preliminary data.</text>
</comment>
<reference evidence="22 23" key="1">
    <citation type="journal article" date="2019" name="Int. J. Syst. Evol. Microbiol.">
        <title>The Global Catalogue of Microorganisms (GCM) 10K type strain sequencing project: providing services to taxonomists for standard genome sequencing and annotation.</title>
        <authorList>
            <consortium name="The Broad Institute Genomics Platform"/>
            <consortium name="The Broad Institute Genome Sequencing Center for Infectious Disease"/>
            <person name="Wu L."/>
            <person name="Ma J."/>
        </authorList>
    </citation>
    <scope>NUCLEOTIDE SEQUENCE [LARGE SCALE GENOMIC DNA]</scope>
    <source>
        <strain evidence="22 23">JCM 16021</strain>
    </source>
</reference>
<dbReference type="InterPro" id="IPR006068">
    <property type="entry name" value="ATPase_P-typ_cation-transptr_C"/>
</dbReference>
<keyword evidence="12" id="KW-0460">Magnesium</keyword>
<dbReference type="Pfam" id="PF00690">
    <property type="entry name" value="Cation_ATPase_N"/>
    <property type="match status" value="1"/>
</dbReference>
<comment type="subcellular location">
    <subcellularLocation>
        <location evidence="2">Cell inner membrane</location>
        <topology evidence="2">Multi-pass membrane protein</topology>
    </subcellularLocation>
</comment>
<feature type="transmembrane region" description="Helical" evidence="20">
    <location>
        <begin position="81"/>
        <end position="99"/>
    </location>
</feature>
<dbReference type="SUPFAM" id="SSF56784">
    <property type="entry name" value="HAD-like"/>
    <property type="match status" value="1"/>
</dbReference>
<evidence type="ECO:0000256" key="9">
    <source>
        <dbReference type="ARBA" id="ARBA00022692"/>
    </source>
</evidence>
<sequence length="875" mass="92588">MHGFRQAVPPAETAAPQPHGPDTGDRSQPWTRPVDEALRLLGSGAGGLSAAEAQVRVDETAAHVLDAHRRTGALHLLARQFLNPTLLILLGATVLAGVLGELVDATIIVAIIAVSGLLGFWHERGADRAMASLLHLVRSEVSVLRDGEPQDVPIAEVVPGDVVLVSAGDLVPGDALVLDSRQLLADESVLTGETFPAEKRAGVSAAESRPSERSNMLFLGTHVSSGSGRLLVVSTGRETELGRVAGSLTHRRPPTGFERGMTAFGLLLTRAMALLVVAIFAVNVLLQRPFIDSALFSLALAVGLTPQLLPAIVSLSLSEGAREMARQRVIVRRLDAIEDFGSMDVLCLDKTGTVTDGEIRVSSVTDVGGAPSAMVERLAHLNAAFQVGLANPIDASILARSRVDVSGAVRLDELPYDFGRKRLSVLVTDPALGADPVLVTKGSVAAVLDVCSQVEDGHGAEVPLAARRSEIDALYTALSSEGTRVLAVASRTLAGRTNVDPVDEAGLTLHGFVSFADPVKEDGAAMVRALEDHGISVRMLTGDNRYVAAHVAAEVGLDLGGAMTGRDVAALDDLALGRAARDVRVFSELDPLHKERIVRALRRDGHVAGYLGDGINDAPALRAADVGISVDTAVTVAKQAASIVLLDKDLGVLLDGVLQGRRTFANTMKYLHVTTSANFGNMLSMAAAAVVLPFLPLLAGQILLVNLLTDLPGMTIATDAVDASALERPQQWDVRQIRRYMLVFGALSSVFDVTMFLMLRLAFHAQATEFRSAWFLGSILTEVGVLFALRTRVPIYRSRPSRLLVLSSLLTVVATVVLPFTPAASMLGLVVLPAELVGLVVAVALSYVVCTEVVKVRFWQASESAPKVTTGLSHW</sequence>
<comment type="similarity">
    <text evidence="3">Belongs to the cation transport ATPase (P-type) (TC 3.A.3) family. Type IIIB subfamily.</text>
</comment>
<dbReference type="Gene3D" id="1.20.1110.10">
    <property type="entry name" value="Calcium-transporting ATPase, transmembrane domain"/>
    <property type="match status" value="1"/>
</dbReference>
<dbReference type="PROSITE" id="PS00154">
    <property type="entry name" value="ATPASE_E1_E2"/>
    <property type="match status" value="1"/>
</dbReference>
<dbReference type="Pfam" id="PF00689">
    <property type="entry name" value="Cation_ATPase_C"/>
    <property type="match status" value="1"/>
</dbReference>
<feature type="region of interest" description="Disordered" evidence="19">
    <location>
        <begin position="1"/>
        <end position="30"/>
    </location>
</feature>
<gene>
    <name evidence="22" type="primary">mgtA</name>
    <name evidence="22" type="ORF">GCM10009843_15760</name>
</gene>
<evidence type="ECO:0000256" key="1">
    <source>
        <dbReference type="ARBA" id="ARBA00003954"/>
    </source>
</evidence>
<keyword evidence="6" id="KW-1003">Cell membrane</keyword>
<keyword evidence="15 20" id="KW-0472">Membrane</keyword>
<dbReference type="Pfam" id="PF00122">
    <property type="entry name" value="E1-E2_ATPase"/>
    <property type="match status" value="1"/>
</dbReference>
<dbReference type="SMART" id="SM00831">
    <property type="entry name" value="Cation_ATPase_N"/>
    <property type="match status" value="1"/>
</dbReference>
<dbReference type="InterPro" id="IPR023299">
    <property type="entry name" value="ATPase_P-typ_cyto_dom_N"/>
</dbReference>
<keyword evidence="8" id="KW-0597">Phosphoprotein</keyword>
<keyword evidence="10" id="KW-0547">Nucleotide-binding</keyword>
<dbReference type="PANTHER" id="PTHR42861">
    <property type="entry name" value="CALCIUM-TRANSPORTING ATPASE"/>
    <property type="match status" value="1"/>
</dbReference>
<keyword evidence="23" id="KW-1185">Reference proteome</keyword>
<evidence type="ECO:0000256" key="5">
    <source>
        <dbReference type="ARBA" id="ARBA00013555"/>
    </source>
</evidence>
<dbReference type="InterPro" id="IPR059000">
    <property type="entry name" value="ATPase_P-type_domA"/>
</dbReference>
<dbReference type="InterPro" id="IPR008250">
    <property type="entry name" value="ATPase_P-typ_transduc_dom_A_sf"/>
</dbReference>
<dbReference type="EMBL" id="BAAAQQ010000007">
    <property type="protein sequence ID" value="GAA2121490.1"/>
    <property type="molecule type" value="Genomic_DNA"/>
</dbReference>
<dbReference type="SUPFAM" id="SSF81653">
    <property type="entry name" value="Calcium ATPase, transduction domain A"/>
    <property type="match status" value="1"/>
</dbReference>
<dbReference type="PRINTS" id="PR01836">
    <property type="entry name" value="MGATPASE"/>
</dbReference>
<protein>
    <recommendedName>
        <fullName evidence="5">Magnesium-transporting ATPase, P-type 1</fullName>
        <ecNumber evidence="4">7.2.2.14</ecNumber>
    </recommendedName>
    <alternativeName>
        <fullName evidence="16">Mg(2+) transport ATPase, P-type 1</fullName>
    </alternativeName>
</protein>
<dbReference type="Pfam" id="PF13246">
    <property type="entry name" value="Cation_ATPase"/>
    <property type="match status" value="1"/>
</dbReference>
<keyword evidence="13" id="KW-1278">Translocase</keyword>
<keyword evidence="9 20" id="KW-0812">Transmembrane</keyword>
<dbReference type="SUPFAM" id="SSF81665">
    <property type="entry name" value="Calcium ATPase, transmembrane domain M"/>
    <property type="match status" value="1"/>
</dbReference>
<organism evidence="22 23">
    <name type="scientific">Nocardioides bigeumensis</name>
    <dbReference type="NCBI Taxonomy" id="433657"/>
    <lineage>
        <taxon>Bacteria</taxon>
        <taxon>Bacillati</taxon>
        <taxon>Actinomycetota</taxon>
        <taxon>Actinomycetes</taxon>
        <taxon>Propionibacteriales</taxon>
        <taxon>Nocardioidaceae</taxon>
        <taxon>Nocardioides</taxon>
    </lineage>
</organism>
<accession>A0ABN2Y3Q2</accession>
<evidence type="ECO:0000256" key="6">
    <source>
        <dbReference type="ARBA" id="ARBA00022475"/>
    </source>
</evidence>
<dbReference type="InterPro" id="IPR018303">
    <property type="entry name" value="ATPase_P-typ_P_site"/>
</dbReference>
<comment type="function">
    <text evidence="1">Mediates magnesium influx to the cytosol.</text>
</comment>
<dbReference type="NCBIfam" id="TIGR01494">
    <property type="entry name" value="ATPase_P-type"/>
    <property type="match status" value="1"/>
</dbReference>
<evidence type="ECO:0000256" key="13">
    <source>
        <dbReference type="ARBA" id="ARBA00022967"/>
    </source>
</evidence>
<dbReference type="EC" id="7.2.2.14" evidence="4"/>
<evidence type="ECO:0000256" key="15">
    <source>
        <dbReference type="ARBA" id="ARBA00023136"/>
    </source>
</evidence>
<evidence type="ECO:0000256" key="3">
    <source>
        <dbReference type="ARBA" id="ARBA00008746"/>
    </source>
</evidence>
<dbReference type="InterPro" id="IPR044492">
    <property type="entry name" value="P_typ_ATPase_HD_dom"/>
</dbReference>
<evidence type="ECO:0000256" key="20">
    <source>
        <dbReference type="SAM" id="Phobius"/>
    </source>
</evidence>
<evidence type="ECO:0000256" key="16">
    <source>
        <dbReference type="ARBA" id="ARBA00029806"/>
    </source>
</evidence>
<evidence type="ECO:0000256" key="11">
    <source>
        <dbReference type="ARBA" id="ARBA00022840"/>
    </source>
</evidence>
<dbReference type="InterPro" id="IPR023298">
    <property type="entry name" value="ATPase_P-typ_TM_dom_sf"/>
</dbReference>
<dbReference type="InterPro" id="IPR004014">
    <property type="entry name" value="ATPase_P-typ_cation-transptr_N"/>
</dbReference>
<evidence type="ECO:0000256" key="17">
    <source>
        <dbReference type="ARBA" id="ARBA00047295"/>
    </source>
</evidence>
<evidence type="ECO:0000313" key="23">
    <source>
        <dbReference type="Proteomes" id="UP001500575"/>
    </source>
</evidence>
<dbReference type="InterPro" id="IPR006415">
    <property type="entry name" value="P-type_ATPase_IIIB"/>
</dbReference>
<dbReference type="SFLD" id="SFLDG00002">
    <property type="entry name" value="C1.7:_P-type_atpase_like"/>
    <property type="match status" value="1"/>
</dbReference>
<dbReference type="Gene3D" id="3.40.1110.10">
    <property type="entry name" value="Calcium-transporting ATPase, cytoplasmic domain N"/>
    <property type="match status" value="1"/>
</dbReference>
<dbReference type="InterPro" id="IPR036412">
    <property type="entry name" value="HAD-like_sf"/>
</dbReference>
<feature type="domain" description="Cation-transporting P-type ATPase N-terminal" evidence="21">
    <location>
        <begin position="28"/>
        <end position="101"/>
    </location>
</feature>
<feature type="transmembrane region" description="Helical" evidence="20">
    <location>
        <begin position="105"/>
        <end position="121"/>
    </location>
</feature>
<evidence type="ECO:0000259" key="21">
    <source>
        <dbReference type="SMART" id="SM00831"/>
    </source>
</evidence>
<feature type="transmembrane region" description="Helical" evidence="20">
    <location>
        <begin position="826"/>
        <end position="850"/>
    </location>
</feature>
<comment type="catalytic activity">
    <reaction evidence="18">
        <text>ATP + H2O = ADP + phosphate + H(+)</text>
        <dbReference type="Rhea" id="RHEA:13065"/>
        <dbReference type="ChEBI" id="CHEBI:15377"/>
        <dbReference type="ChEBI" id="CHEBI:15378"/>
        <dbReference type="ChEBI" id="CHEBI:30616"/>
        <dbReference type="ChEBI" id="CHEBI:43474"/>
        <dbReference type="ChEBI" id="CHEBI:456216"/>
    </reaction>
</comment>
<evidence type="ECO:0000256" key="12">
    <source>
        <dbReference type="ARBA" id="ARBA00022842"/>
    </source>
</evidence>
<feature type="transmembrane region" description="Helical" evidence="20">
    <location>
        <begin position="803"/>
        <end position="820"/>
    </location>
</feature>
<evidence type="ECO:0000256" key="14">
    <source>
        <dbReference type="ARBA" id="ARBA00022989"/>
    </source>
</evidence>
<evidence type="ECO:0000256" key="2">
    <source>
        <dbReference type="ARBA" id="ARBA00004429"/>
    </source>
</evidence>
<dbReference type="SFLD" id="SFLDF00027">
    <property type="entry name" value="p-type_atpase"/>
    <property type="match status" value="1"/>
</dbReference>
<feature type="transmembrane region" description="Helical" evidence="20">
    <location>
        <begin position="773"/>
        <end position="791"/>
    </location>
</feature>
<name>A0ABN2Y3Q2_9ACTN</name>
<comment type="catalytic activity">
    <reaction evidence="17">
        <text>Mg(2+)(out) + ATP + H2O = Mg(2+)(in) + ADP + phosphate + H(+)</text>
        <dbReference type="Rhea" id="RHEA:10260"/>
        <dbReference type="ChEBI" id="CHEBI:15377"/>
        <dbReference type="ChEBI" id="CHEBI:15378"/>
        <dbReference type="ChEBI" id="CHEBI:18420"/>
        <dbReference type="ChEBI" id="CHEBI:30616"/>
        <dbReference type="ChEBI" id="CHEBI:43474"/>
        <dbReference type="ChEBI" id="CHEBI:456216"/>
        <dbReference type="EC" id="7.2.2.14"/>
    </reaction>
</comment>
<evidence type="ECO:0000313" key="22">
    <source>
        <dbReference type="EMBL" id="GAA2121490.1"/>
    </source>
</evidence>
<evidence type="ECO:0000256" key="8">
    <source>
        <dbReference type="ARBA" id="ARBA00022553"/>
    </source>
</evidence>
<keyword evidence="7" id="KW-0997">Cell inner membrane</keyword>
<dbReference type="SFLD" id="SFLDS00003">
    <property type="entry name" value="Haloacid_Dehalogenase"/>
    <property type="match status" value="1"/>
</dbReference>
<keyword evidence="14 20" id="KW-1133">Transmembrane helix</keyword>
<evidence type="ECO:0000256" key="4">
    <source>
        <dbReference type="ARBA" id="ARBA00012786"/>
    </source>
</evidence>
<evidence type="ECO:0000256" key="10">
    <source>
        <dbReference type="ARBA" id="ARBA00022741"/>
    </source>
</evidence>